<dbReference type="WBParaSite" id="L893_g24570.t1">
    <property type="protein sequence ID" value="L893_g24570.t1"/>
    <property type="gene ID" value="L893_g24570"/>
</dbReference>
<evidence type="ECO:0000313" key="2">
    <source>
        <dbReference type="WBParaSite" id="L893_g24570.t1"/>
    </source>
</evidence>
<dbReference type="AlphaFoldDB" id="A0A1I7ZB33"/>
<sequence>MFLVLPEHYVPRTKSFLLHDACVLPPSFFAYDDTRSPAANYVTSHKITIDWISARAWVDHPSNVRREQKITDFTRCAVLARTTQFGYALDSPALKTLGMCEEMSGDKCNKDVAINRRIVLYEYMTLMDCGTGESTDRNGEPGAGIGSLKYEDCL</sequence>
<reference evidence="2" key="1">
    <citation type="submission" date="2016-11" db="UniProtKB">
        <authorList>
            <consortium name="WormBaseParasite"/>
        </authorList>
    </citation>
    <scope>IDENTIFICATION</scope>
</reference>
<organism evidence="1 2">
    <name type="scientific">Steinernema glaseri</name>
    <dbReference type="NCBI Taxonomy" id="37863"/>
    <lineage>
        <taxon>Eukaryota</taxon>
        <taxon>Metazoa</taxon>
        <taxon>Ecdysozoa</taxon>
        <taxon>Nematoda</taxon>
        <taxon>Chromadorea</taxon>
        <taxon>Rhabditida</taxon>
        <taxon>Tylenchina</taxon>
        <taxon>Panagrolaimomorpha</taxon>
        <taxon>Strongyloidoidea</taxon>
        <taxon>Steinernematidae</taxon>
        <taxon>Steinernema</taxon>
    </lineage>
</organism>
<name>A0A1I7ZB33_9BILA</name>
<dbReference type="Proteomes" id="UP000095287">
    <property type="component" value="Unplaced"/>
</dbReference>
<accession>A0A1I7ZB33</accession>
<protein>
    <submittedName>
        <fullName evidence="2">Uncharacterized protein</fullName>
    </submittedName>
</protein>
<keyword evidence="1" id="KW-1185">Reference proteome</keyword>
<proteinExistence type="predicted"/>
<evidence type="ECO:0000313" key="1">
    <source>
        <dbReference type="Proteomes" id="UP000095287"/>
    </source>
</evidence>